<evidence type="ECO:0000313" key="2">
    <source>
        <dbReference type="Proteomes" id="UP000236621"/>
    </source>
</evidence>
<name>A0A2K3QQ17_9HYPO</name>
<comment type="caution">
    <text evidence="1">The sequence shown here is derived from an EMBL/GenBank/DDBJ whole genome shotgun (WGS) entry which is preliminary data.</text>
</comment>
<accession>A0A2K3QQ17</accession>
<organism evidence="1 2">
    <name type="scientific">Tolypocladium capitatum</name>
    <dbReference type="NCBI Taxonomy" id="45235"/>
    <lineage>
        <taxon>Eukaryota</taxon>
        <taxon>Fungi</taxon>
        <taxon>Dikarya</taxon>
        <taxon>Ascomycota</taxon>
        <taxon>Pezizomycotina</taxon>
        <taxon>Sordariomycetes</taxon>
        <taxon>Hypocreomycetidae</taxon>
        <taxon>Hypocreales</taxon>
        <taxon>Ophiocordycipitaceae</taxon>
        <taxon>Tolypocladium</taxon>
    </lineage>
</organism>
<proteinExistence type="predicted"/>
<dbReference type="EMBL" id="NRSZ01000085">
    <property type="protein sequence ID" value="PNY29609.1"/>
    <property type="molecule type" value="Genomic_DNA"/>
</dbReference>
<gene>
    <name evidence="1" type="ORF">TCAP_00475</name>
</gene>
<protein>
    <recommendedName>
        <fullName evidence="3">Aminoglycoside phosphotransferase domain-containing protein</fullName>
    </recommendedName>
</protein>
<sequence>MQLSDLHASNILVDSCWNVTAVIDLEWVCARPAEMIDVPYWITGLGIVGFCQRHVYPLSSASSAKIYLVSPNGKHGDPVVEVLAREG</sequence>
<keyword evidence="2" id="KW-1185">Reference proteome</keyword>
<dbReference type="OrthoDB" id="3645574at2759"/>
<evidence type="ECO:0008006" key="3">
    <source>
        <dbReference type="Google" id="ProtNLM"/>
    </source>
</evidence>
<dbReference type="AlphaFoldDB" id="A0A2K3QQ17"/>
<dbReference type="STRING" id="45235.A0A2K3QQ17"/>
<evidence type="ECO:0000313" key="1">
    <source>
        <dbReference type="EMBL" id="PNY29609.1"/>
    </source>
</evidence>
<dbReference type="Proteomes" id="UP000236621">
    <property type="component" value="Unassembled WGS sequence"/>
</dbReference>
<reference evidence="1 2" key="1">
    <citation type="submission" date="2017-08" db="EMBL/GenBank/DDBJ databases">
        <title>Harnessing the power of phylogenomics to disentangle the directionality and signatures of interkingdom host jumping in the parasitic fungal genus Tolypocladium.</title>
        <authorList>
            <person name="Quandt C.A."/>
            <person name="Patterson W."/>
            <person name="Spatafora J.W."/>
        </authorList>
    </citation>
    <scope>NUCLEOTIDE SEQUENCE [LARGE SCALE GENOMIC DNA]</scope>
    <source>
        <strain evidence="1 2">CBS 113982</strain>
    </source>
</reference>